<dbReference type="PANTHER" id="PTHR30168">
    <property type="entry name" value="PUTATIVE MEMBRANE PROTEIN YPFJ"/>
    <property type="match status" value="1"/>
</dbReference>
<accession>A0A845AU22</accession>
<keyword evidence="6" id="KW-0378">Hydrolase</keyword>
<comment type="subcellular location">
    <subcellularLocation>
        <location evidence="1">Membrane</location>
        <topology evidence="1">Single-pass membrane protein</topology>
    </subcellularLocation>
</comment>
<feature type="region of interest" description="Disordered" evidence="5">
    <location>
        <begin position="1"/>
        <end position="25"/>
    </location>
</feature>
<evidence type="ECO:0000256" key="1">
    <source>
        <dbReference type="ARBA" id="ARBA00004167"/>
    </source>
</evidence>
<sequence length="291" mass="31493">MRLNPFNTDNIRVRSSGGGGRGFPGGGGGKAGCGTLAIVLVGALVFGIDPGQMLGVVDGAQQSAPTQQQGGALSEQEICTSSEYAQEACNALQSLNQTWEPEFRRAGIQFEQPFLDLYRDGRVSTQGCGNASSAAGPFYCPADMGIYIDTSFYDTMARQMGAGGDFARYYVMAHEYGHHIQNLTGLATQVRSLQQQNPRRSNELQVRMELQADCYAGVWAGKNRNLIERGDMEEGMQAASAIGDDTLQRNAGQRINPEGFTHGTSAQRMEALRAGLQSADDTVCDRYFDFR</sequence>
<evidence type="ECO:0000313" key="7">
    <source>
        <dbReference type="Proteomes" id="UP000446786"/>
    </source>
</evidence>
<dbReference type="AlphaFoldDB" id="A0A845AU22"/>
<name>A0A845AU22_9SPHN</name>
<dbReference type="RefSeq" id="WP_160779877.1">
    <property type="nucleotide sequence ID" value="NZ_BAAAZF010000001.1"/>
</dbReference>
<keyword evidence="7" id="KW-1185">Reference proteome</keyword>
<proteinExistence type="predicted"/>
<evidence type="ECO:0000256" key="3">
    <source>
        <dbReference type="ARBA" id="ARBA00022989"/>
    </source>
</evidence>
<dbReference type="GO" id="GO:0016020">
    <property type="term" value="C:membrane"/>
    <property type="evidence" value="ECO:0007669"/>
    <property type="project" value="UniProtKB-SubCell"/>
</dbReference>
<dbReference type="Proteomes" id="UP000446786">
    <property type="component" value="Unassembled WGS sequence"/>
</dbReference>
<keyword evidence="6" id="KW-0645">Protease</keyword>
<evidence type="ECO:0000256" key="2">
    <source>
        <dbReference type="ARBA" id="ARBA00022692"/>
    </source>
</evidence>
<dbReference type="OrthoDB" id="9774900at2"/>
<feature type="compositionally biased region" description="Polar residues" evidence="5">
    <location>
        <begin position="1"/>
        <end position="10"/>
    </location>
</feature>
<keyword evidence="6" id="KW-0482">Metalloprotease</keyword>
<protein>
    <submittedName>
        <fullName evidence="6">Zinc metalloprotease</fullName>
    </submittedName>
</protein>
<dbReference type="GO" id="GO:0008237">
    <property type="term" value="F:metallopeptidase activity"/>
    <property type="evidence" value="ECO:0007669"/>
    <property type="project" value="UniProtKB-KW"/>
</dbReference>
<comment type="caution">
    <text evidence="6">The sequence shown here is derived from an EMBL/GenBank/DDBJ whole genome shotgun (WGS) entry which is preliminary data.</text>
</comment>
<dbReference type="Pfam" id="PF04228">
    <property type="entry name" value="Zn_peptidase"/>
    <property type="match status" value="1"/>
</dbReference>
<evidence type="ECO:0000256" key="5">
    <source>
        <dbReference type="SAM" id="MobiDB-lite"/>
    </source>
</evidence>
<keyword evidence="4" id="KW-0472">Membrane</keyword>
<gene>
    <name evidence="6" type="ORF">GRI94_12010</name>
</gene>
<keyword evidence="2" id="KW-0812">Transmembrane</keyword>
<dbReference type="PANTHER" id="PTHR30168:SF0">
    <property type="entry name" value="INNER MEMBRANE PROTEIN"/>
    <property type="match status" value="1"/>
</dbReference>
<evidence type="ECO:0000256" key="4">
    <source>
        <dbReference type="ARBA" id="ARBA00023136"/>
    </source>
</evidence>
<feature type="compositionally biased region" description="Gly residues" evidence="5">
    <location>
        <begin position="16"/>
        <end position="25"/>
    </location>
</feature>
<reference evidence="6 7" key="1">
    <citation type="submission" date="2019-12" db="EMBL/GenBank/DDBJ databases">
        <title>Genomic-based taxomic classification of the family Erythrobacteraceae.</title>
        <authorList>
            <person name="Xu L."/>
        </authorList>
    </citation>
    <scope>NUCLEOTIDE SEQUENCE [LARGE SCALE GENOMIC DNA]</scope>
    <source>
        <strain evidence="6 7">JCM 16677</strain>
    </source>
</reference>
<organism evidence="6 7">
    <name type="scientific">Parerythrobacter jejuensis</name>
    <dbReference type="NCBI Taxonomy" id="795812"/>
    <lineage>
        <taxon>Bacteria</taxon>
        <taxon>Pseudomonadati</taxon>
        <taxon>Pseudomonadota</taxon>
        <taxon>Alphaproteobacteria</taxon>
        <taxon>Sphingomonadales</taxon>
        <taxon>Erythrobacteraceae</taxon>
        <taxon>Parerythrobacter</taxon>
    </lineage>
</organism>
<dbReference type="EMBL" id="WTYE01000001">
    <property type="protein sequence ID" value="MXP32545.1"/>
    <property type="molecule type" value="Genomic_DNA"/>
</dbReference>
<dbReference type="InterPro" id="IPR007343">
    <property type="entry name" value="Uncharacterised_pept_Zn_put"/>
</dbReference>
<evidence type="ECO:0000313" key="6">
    <source>
        <dbReference type="EMBL" id="MXP32545.1"/>
    </source>
</evidence>
<keyword evidence="3" id="KW-1133">Transmembrane helix</keyword>
<dbReference type="GO" id="GO:0006508">
    <property type="term" value="P:proteolysis"/>
    <property type="evidence" value="ECO:0007669"/>
    <property type="project" value="UniProtKB-KW"/>
</dbReference>